<dbReference type="eggNOG" id="COG0534">
    <property type="taxonomic scope" value="Bacteria"/>
</dbReference>
<dbReference type="STRING" id="1185652.USDA257_c12750"/>
<dbReference type="Pfam" id="PF01554">
    <property type="entry name" value="MatE"/>
    <property type="match status" value="1"/>
</dbReference>
<dbReference type="GO" id="GO:0016020">
    <property type="term" value="C:membrane"/>
    <property type="evidence" value="ECO:0007669"/>
    <property type="project" value="InterPro"/>
</dbReference>
<evidence type="ECO:0000256" key="1">
    <source>
        <dbReference type="SAM" id="Phobius"/>
    </source>
</evidence>
<organism evidence="2 3">
    <name type="scientific">Sinorhizobium fredii (strain USDA 257)</name>
    <dbReference type="NCBI Taxonomy" id="1185652"/>
    <lineage>
        <taxon>Bacteria</taxon>
        <taxon>Pseudomonadati</taxon>
        <taxon>Pseudomonadota</taxon>
        <taxon>Alphaproteobacteria</taxon>
        <taxon>Hyphomicrobiales</taxon>
        <taxon>Rhizobiaceae</taxon>
        <taxon>Sinorhizobium/Ensifer group</taxon>
        <taxon>Sinorhizobium</taxon>
    </lineage>
</organism>
<dbReference type="KEGG" id="sfd:USDA257_c12750"/>
<dbReference type="GO" id="GO:0015297">
    <property type="term" value="F:antiporter activity"/>
    <property type="evidence" value="ECO:0007669"/>
    <property type="project" value="InterPro"/>
</dbReference>
<dbReference type="HOGENOM" id="CLU_2182194_0_0_5"/>
<feature type="transmembrane region" description="Helical" evidence="1">
    <location>
        <begin position="39"/>
        <end position="63"/>
    </location>
</feature>
<gene>
    <name evidence="2" type="ORF">USDA257_c12750</name>
</gene>
<dbReference type="PATRIC" id="fig|1185652.3.peg.1324"/>
<reference evidence="2 3" key="1">
    <citation type="journal article" date="2012" name="J. Bacteriol.">
        <title>Complete genome sequence of the broad-host-range strain Sinorhizobium fredii USDA257.</title>
        <authorList>
            <person name="Schuldes J."/>
            <person name="Rodriguez Orbegoso M."/>
            <person name="Schmeisser C."/>
            <person name="Krishnan H.B."/>
            <person name="Daniel R."/>
            <person name="Streit W.R."/>
        </authorList>
    </citation>
    <scope>NUCLEOTIDE SEQUENCE [LARGE SCALE GENOMIC DNA]</scope>
    <source>
        <strain evidence="2 3">USDA 257</strain>
    </source>
</reference>
<dbReference type="InterPro" id="IPR002528">
    <property type="entry name" value="MATE_fam"/>
</dbReference>
<keyword evidence="1" id="KW-1133">Transmembrane helix</keyword>
<evidence type="ECO:0000313" key="3">
    <source>
        <dbReference type="Proteomes" id="UP000006180"/>
    </source>
</evidence>
<protein>
    <submittedName>
        <fullName evidence="2">Uncharacterized protein</fullName>
    </submittedName>
</protein>
<feature type="transmembrane region" description="Helical" evidence="1">
    <location>
        <begin position="75"/>
        <end position="104"/>
    </location>
</feature>
<dbReference type="AlphaFoldDB" id="I3X1W0"/>
<keyword evidence="1" id="KW-0472">Membrane</keyword>
<proteinExistence type="predicted"/>
<evidence type="ECO:0000313" key="2">
    <source>
        <dbReference type="EMBL" id="AFL49866.1"/>
    </source>
</evidence>
<dbReference type="EMBL" id="CP003563">
    <property type="protein sequence ID" value="AFL49866.1"/>
    <property type="molecule type" value="Genomic_DNA"/>
</dbReference>
<accession>I3X1W0</accession>
<dbReference type="RefSeq" id="WP_014762050.1">
    <property type="nucleotide sequence ID" value="NC_018000.1"/>
</dbReference>
<name>I3X1W0_SINF2</name>
<dbReference type="Proteomes" id="UP000006180">
    <property type="component" value="Chromosome"/>
</dbReference>
<sequence length="109" mass="10838">MRPSSPPLGKPLTASAGHHTIKGLFVGALGPEALAGVSLVMPLFLTVSAVGQGLGFGLATLLARHLGAGRHSAASAAASTVFAAAVPLGLAFALAVHLVIPFYLEGVFI</sequence>
<keyword evidence="1" id="KW-0812">Transmembrane</keyword>
<dbReference type="GO" id="GO:0042910">
    <property type="term" value="F:xenobiotic transmembrane transporter activity"/>
    <property type="evidence" value="ECO:0007669"/>
    <property type="project" value="InterPro"/>
</dbReference>